<dbReference type="PANTHER" id="PTHR46245:SF3">
    <property type="entry name" value="B3 DOMAIN-CONTAINING TRANSCRIPTION REPRESSOR VAL1"/>
    <property type="match status" value="1"/>
</dbReference>
<name>A0AA36EC60_LACSI</name>
<accession>A0AA36EC60</accession>
<dbReference type="AlphaFoldDB" id="A0AA36EC60"/>
<evidence type="ECO:0000259" key="1">
    <source>
        <dbReference type="Pfam" id="PF25813"/>
    </source>
</evidence>
<dbReference type="Pfam" id="PF25813">
    <property type="entry name" value="zf_VAL1_N"/>
    <property type="match status" value="1"/>
</dbReference>
<organism evidence="2 3">
    <name type="scientific">Lactuca saligna</name>
    <name type="common">Willowleaf lettuce</name>
    <dbReference type="NCBI Taxonomy" id="75948"/>
    <lineage>
        <taxon>Eukaryota</taxon>
        <taxon>Viridiplantae</taxon>
        <taxon>Streptophyta</taxon>
        <taxon>Embryophyta</taxon>
        <taxon>Tracheophyta</taxon>
        <taxon>Spermatophyta</taxon>
        <taxon>Magnoliopsida</taxon>
        <taxon>eudicotyledons</taxon>
        <taxon>Gunneridae</taxon>
        <taxon>Pentapetalae</taxon>
        <taxon>asterids</taxon>
        <taxon>campanulids</taxon>
        <taxon>Asterales</taxon>
        <taxon>Asteraceae</taxon>
        <taxon>Cichorioideae</taxon>
        <taxon>Cichorieae</taxon>
        <taxon>Lactucinae</taxon>
        <taxon>Lactuca</taxon>
    </lineage>
</organism>
<sequence length="132" mass="14966">MRTTVLPYDAALINIHNPSFMNLLLCAADVMETATPRRFRGECKFCEKPVHCGYVASKYLHECIDLGGISSIKCIRARVTQALTPMQSNPTDIPNGFIPFSATWHSYVISNQKNENSMVMSFIDRLRIYFIT</sequence>
<keyword evidence="3" id="KW-1185">Reference proteome</keyword>
<dbReference type="PANTHER" id="PTHR46245">
    <property type="entry name" value="B3 DOMAIN-CONTAINING PROTEIN OS07G0563300"/>
    <property type="match status" value="1"/>
</dbReference>
<gene>
    <name evidence="2" type="ORF">LSALG_LOCUS27827</name>
</gene>
<dbReference type="InterPro" id="IPR057743">
    <property type="entry name" value="Zfn_VAL1-3_N"/>
</dbReference>
<feature type="domain" description="VAL1-3 N-terminal zinc finger" evidence="1">
    <location>
        <begin position="42"/>
        <end position="78"/>
    </location>
</feature>
<evidence type="ECO:0000313" key="2">
    <source>
        <dbReference type="EMBL" id="CAI9288535.1"/>
    </source>
</evidence>
<reference evidence="2" key="1">
    <citation type="submission" date="2023-04" db="EMBL/GenBank/DDBJ databases">
        <authorList>
            <person name="Vijverberg K."/>
            <person name="Xiong W."/>
            <person name="Schranz E."/>
        </authorList>
    </citation>
    <scope>NUCLEOTIDE SEQUENCE</scope>
</reference>
<proteinExistence type="predicted"/>
<protein>
    <recommendedName>
        <fullName evidence="1">VAL1-3 N-terminal zinc finger domain-containing protein</fullName>
    </recommendedName>
</protein>
<dbReference type="Proteomes" id="UP001177003">
    <property type="component" value="Chromosome 5"/>
</dbReference>
<dbReference type="EMBL" id="OX465081">
    <property type="protein sequence ID" value="CAI9288535.1"/>
    <property type="molecule type" value="Genomic_DNA"/>
</dbReference>
<evidence type="ECO:0000313" key="3">
    <source>
        <dbReference type="Proteomes" id="UP001177003"/>
    </source>
</evidence>